<organism evidence="2 3">
    <name type="scientific">Branchiostoma lanceolatum</name>
    <name type="common">Common lancelet</name>
    <name type="synonym">Amphioxus lanceolatum</name>
    <dbReference type="NCBI Taxonomy" id="7740"/>
    <lineage>
        <taxon>Eukaryota</taxon>
        <taxon>Metazoa</taxon>
        <taxon>Chordata</taxon>
        <taxon>Cephalochordata</taxon>
        <taxon>Leptocardii</taxon>
        <taxon>Amphioxiformes</taxon>
        <taxon>Branchiostomatidae</taxon>
        <taxon>Branchiostoma</taxon>
    </lineage>
</organism>
<evidence type="ECO:0000256" key="1">
    <source>
        <dbReference type="SAM" id="Coils"/>
    </source>
</evidence>
<dbReference type="InterPro" id="IPR027801">
    <property type="entry name" value="CENP-P"/>
</dbReference>
<protein>
    <submittedName>
        <fullName evidence="2">Hypp3430 protein</fullName>
    </submittedName>
</protein>
<evidence type="ECO:0000313" key="2">
    <source>
        <dbReference type="EMBL" id="CAH1266576.1"/>
    </source>
</evidence>
<dbReference type="GO" id="GO:0005634">
    <property type="term" value="C:nucleus"/>
    <property type="evidence" value="ECO:0007669"/>
    <property type="project" value="TreeGrafter"/>
</dbReference>
<dbReference type="OrthoDB" id="5976950at2759"/>
<name>A0A8K0A273_BRALA</name>
<gene>
    <name evidence="2" type="primary">Hypp3430</name>
    <name evidence="2" type="ORF">BLAG_LOCUS20140</name>
</gene>
<accession>A0A8K0A273</accession>
<dbReference type="GO" id="GO:0034080">
    <property type="term" value="P:CENP-A containing chromatin assembly"/>
    <property type="evidence" value="ECO:0007669"/>
    <property type="project" value="InterPro"/>
</dbReference>
<dbReference type="PANTHER" id="PTHR28577">
    <property type="entry name" value="CENTROMERE PROTEIN P"/>
    <property type="match status" value="1"/>
</dbReference>
<evidence type="ECO:0000313" key="3">
    <source>
        <dbReference type="Proteomes" id="UP000838412"/>
    </source>
</evidence>
<feature type="coiled-coil region" evidence="1">
    <location>
        <begin position="53"/>
        <end position="80"/>
    </location>
</feature>
<proteinExistence type="predicted"/>
<dbReference type="GO" id="GO:0000775">
    <property type="term" value="C:chromosome, centromeric region"/>
    <property type="evidence" value="ECO:0007669"/>
    <property type="project" value="InterPro"/>
</dbReference>
<reference evidence="2" key="1">
    <citation type="submission" date="2022-01" db="EMBL/GenBank/DDBJ databases">
        <authorList>
            <person name="Braso-Vives M."/>
        </authorList>
    </citation>
    <scope>NUCLEOTIDE SEQUENCE</scope>
</reference>
<dbReference type="AlphaFoldDB" id="A0A8K0A273"/>
<dbReference type="Proteomes" id="UP000838412">
    <property type="component" value="Chromosome 5"/>
</dbReference>
<keyword evidence="1" id="KW-0175">Coiled coil</keyword>
<dbReference type="EMBL" id="OV696690">
    <property type="protein sequence ID" value="CAH1266576.1"/>
    <property type="molecule type" value="Genomic_DNA"/>
</dbReference>
<dbReference type="Pfam" id="PF13096">
    <property type="entry name" value="CENP-P"/>
    <property type="match status" value="1"/>
</dbReference>
<sequence>MAGALSEGSAAEEIKLELGLVQQTIKEFPGSATPLVDFDTALLKKSKATPEQCLQYRTQITQLQDDINSLEEEVQAQDQNVLAISDMTLQYLDVELCAESGAGESQRGNFSDQIYTLDHELRMLSTLTGIQIQDHTTSVVRKEQETTVVLKTLLGQSHSLSFHVELEVEEELVETSGGVRCTVTRLQVSVDKRVATQTDLQAFITWVEQEQAVLSFFRLFSEYSEWWSLRHNTFLHFKDHYSDVVRLPMGPYGDEMEFSKVQDPGACFIITWLVTVSSDPWTAIPNITLKVKAKNQMRQLDEKGTLQTCGEVFQDMVRVLGLEQAIHAVIRTTTF</sequence>
<dbReference type="PANTHER" id="PTHR28577:SF1">
    <property type="entry name" value="CENTROMERE PROTEIN P"/>
    <property type="match status" value="1"/>
</dbReference>
<keyword evidence="3" id="KW-1185">Reference proteome</keyword>